<gene>
    <name evidence="1" type="ORF">IGS68_07190</name>
</gene>
<dbReference type="RefSeq" id="WP_201078459.1">
    <property type="nucleotide sequence ID" value="NZ_CP067420.1"/>
</dbReference>
<evidence type="ECO:0000313" key="2">
    <source>
        <dbReference type="Proteomes" id="UP000595197"/>
    </source>
</evidence>
<organism evidence="1 2">
    <name type="scientific">Skermanella cutis</name>
    <dbReference type="NCBI Taxonomy" id="2775420"/>
    <lineage>
        <taxon>Bacteria</taxon>
        <taxon>Pseudomonadati</taxon>
        <taxon>Pseudomonadota</taxon>
        <taxon>Alphaproteobacteria</taxon>
        <taxon>Rhodospirillales</taxon>
        <taxon>Azospirillaceae</taxon>
        <taxon>Skermanella</taxon>
    </lineage>
</organism>
<dbReference type="SUPFAM" id="SSF53756">
    <property type="entry name" value="UDP-Glycosyltransferase/glycogen phosphorylase"/>
    <property type="match status" value="1"/>
</dbReference>
<accession>A0ABX7BB90</accession>
<proteinExistence type="predicted"/>
<name>A0ABX7BB90_9PROT</name>
<dbReference type="Gene3D" id="3.40.50.2000">
    <property type="entry name" value="Glycogen Phosphorylase B"/>
    <property type="match status" value="2"/>
</dbReference>
<protein>
    <submittedName>
        <fullName evidence="1">Glycosyltransferase family 4 protein</fullName>
    </submittedName>
</protein>
<reference evidence="1" key="1">
    <citation type="submission" date="2021-02" db="EMBL/GenBank/DDBJ databases">
        <title>Skermanella TT6 skin isolate.</title>
        <authorList>
            <person name="Lee K."/>
            <person name="Ganzorig M."/>
        </authorList>
    </citation>
    <scope>NUCLEOTIDE SEQUENCE</scope>
    <source>
        <strain evidence="1">TT6</strain>
    </source>
</reference>
<dbReference type="Pfam" id="PF13692">
    <property type="entry name" value="Glyco_trans_1_4"/>
    <property type="match status" value="1"/>
</dbReference>
<sequence>MRLCFVDLMPWDYDADTPYERPLGGMQSAACHLAAALAKRGHEVALATRTGRPGRRRGVACLALDDRGDRDALRRGSWDAVVSLTAQAGPVRTLVAPGTRAFLWTGHADDQPAVACLKDPAERRGWDGVVLVGEWQRACYAASFGLEPGRSTVLRNAVSPPFQDLFEDARDLAAAKAGDGPMDLAYTSTPFRGLELLAGMFPLIARPARLRVFSDMGPYPTGPADSQFAGLYERCRSTPGIEHVGSLPQPRLARALRPVPILAYPCTFPETSCIAVMEAMAAGCAVVASDLGGLAETTAGHALLVDPGEDWSSFPGRYLCALDLVMASVRSPAGIARLWEQVRFVNATATWDARAREWTDRLAAWPHW</sequence>
<dbReference type="Proteomes" id="UP000595197">
    <property type="component" value="Chromosome"/>
</dbReference>
<keyword evidence="2" id="KW-1185">Reference proteome</keyword>
<evidence type="ECO:0000313" key="1">
    <source>
        <dbReference type="EMBL" id="QQP90995.1"/>
    </source>
</evidence>
<dbReference type="EMBL" id="CP067420">
    <property type="protein sequence ID" value="QQP90995.1"/>
    <property type="molecule type" value="Genomic_DNA"/>
</dbReference>